<evidence type="ECO:0000313" key="8">
    <source>
        <dbReference type="Proteomes" id="UP000509303"/>
    </source>
</evidence>
<dbReference type="InterPro" id="IPR005561">
    <property type="entry name" value="ANTAR"/>
</dbReference>
<dbReference type="Pfam" id="PF13185">
    <property type="entry name" value="GAF_2"/>
    <property type="match status" value="1"/>
</dbReference>
<keyword evidence="1" id="KW-0808">Transferase</keyword>
<name>A0A7H8N3L2_9ACTN</name>
<proteinExistence type="predicted"/>
<dbReference type="InterPro" id="IPR003018">
    <property type="entry name" value="GAF"/>
</dbReference>
<dbReference type="EMBL" id="CP054929">
    <property type="protein sequence ID" value="QKW49107.1"/>
    <property type="molecule type" value="Genomic_DNA"/>
</dbReference>
<dbReference type="SMART" id="SM01012">
    <property type="entry name" value="ANTAR"/>
    <property type="match status" value="1"/>
</dbReference>
<organism evidence="7 8">
    <name type="scientific">Streptomyces buecherae</name>
    <dbReference type="NCBI Taxonomy" id="2763006"/>
    <lineage>
        <taxon>Bacteria</taxon>
        <taxon>Bacillati</taxon>
        <taxon>Actinomycetota</taxon>
        <taxon>Actinomycetes</taxon>
        <taxon>Kitasatosporales</taxon>
        <taxon>Streptomycetaceae</taxon>
        <taxon>Streptomyces</taxon>
    </lineage>
</organism>
<dbReference type="InterPro" id="IPR029016">
    <property type="entry name" value="GAF-like_dom_sf"/>
</dbReference>
<accession>A0A7H8N3L2</accession>
<dbReference type="AlphaFoldDB" id="A0A7H8N3L2"/>
<evidence type="ECO:0000259" key="6">
    <source>
        <dbReference type="PROSITE" id="PS50921"/>
    </source>
</evidence>
<feature type="region of interest" description="Disordered" evidence="5">
    <location>
        <begin position="57"/>
        <end position="104"/>
    </location>
</feature>
<protein>
    <submittedName>
        <fullName evidence="7">GAF and ANTAR domain-containing protein</fullName>
    </submittedName>
</protein>
<evidence type="ECO:0000256" key="4">
    <source>
        <dbReference type="ARBA" id="ARBA00023163"/>
    </source>
</evidence>
<evidence type="ECO:0000256" key="2">
    <source>
        <dbReference type="ARBA" id="ARBA00022777"/>
    </source>
</evidence>
<keyword evidence="8" id="KW-1185">Reference proteome</keyword>
<feature type="compositionally biased region" description="Low complexity" evidence="5">
    <location>
        <begin position="93"/>
        <end position="102"/>
    </location>
</feature>
<dbReference type="Gene3D" id="3.30.450.40">
    <property type="match status" value="1"/>
</dbReference>
<dbReference type="InterPro" id="IPR011006">
    <property type="entry name" value="CheY-like_superfamily"/>
</dbReference>
<dbReference type="Gene3D" id="1.10.10.10">
    <property type="entry name" value="Winged helix-like DNA-binding domain superfamily/Winged helix DNA-binding domain"/>
    <property type="match status" value="1"/>
</dbReference>
<keyword evidence="2" id="KW-0418">Kinase</keyword>
<sequence>MLDRTSAVSHQPLVPPLDAGVALSRELTRLAEQAVAHTPGSCGATATAVAARDVAALAGPGDPPRVPRQEKPAGRSRPPAPCPPAEAPGPDGGPAASGAAEAEVAEAEVEQQLTAATHPDLSALVAVQLSQGDGPIPAALHTGRPAVTDDLLYEERWPRYRARALAAGVRASATLPFEHDGLAVTITLYGLRPGVLGPADRDTAELLGDLTVANLVCAQRYRAALAEVDQLDTALRTRPVVDQACGILMHIVGCDAQTAFDMLRRMSQRSNRKLAELAETVVRSRGRGLEPQLIEFGRTASPAPGRRARPRG</sequence>
<feature type="compositionally biased region" description="Pro residues" evidence="5">
    <location>
        <begin position="78"/>
        <end position="87"/>
    </location>
</feature>
<keyword evidence="3" id="KW-0805">Transcription regulation</keyword>
<keyword evidence="4" id="KW-0804">Transcription</keyword>
<evidence type="ECO:0000256" key="5">
    <source>
        <dbReference type="SAM" id="MobiDB-lite"/>
    </source>
</evidence>
<dbReference type="RefSeq" id="WP_176160839.1">
    <property type="nucleotide sequence ID" value="NZ_CP054929.1"/>
</dbReference>
<dbReference type="Pfam" id="PF03861">
    <property type="entry name" value="ANTAR"/>
    <property type="match status" value="1"/>
</dbReference>
<reference evidence="7 8" key="1">
    <citation type="submission" date="2020-06" db="EMBL/GenBank/DDBJ databases">
        <title>Genome mining for natural products.</title>
        <authorList>
            <person name="Zhang B."/>
            <person name="Shi J."/>
            <person name="Ge H."/>
        </authorList>
    </citation>
    <scope>NUCLEOTIDE SEQUENCE [LARGE SCALE GENOMIC DNA]</scope>
    <source>
        <strain evidence="7 8">NA00687</strain>
    </source>
</reference>
<dbReference type="SUPFAM" id="SSF52172">
    <property type="entry name" value="CheY-like"/>
    <property type="match status" value="1"/>
</dbReference>
<evidence type="ECO:0000313" key="7">
    <source>
        <dbReference type="EMBL" id="QKW49107.1"/>
    </source>
</evidence>
<dbReference type="Proteomes" id="UP000509303">
    <property type="component" value="Chromosome"/>
</dbReference>
<evidence type="ECO:0000256" key="1">
    <source>
        <dbReference type="ARBA" id="ARBA00022679"/>
    </source>
</evidence>
<gene>
    <name evidence="7" type="ORF">HUT08_05595</name>
</gene>
<dbReference type="InterPro" id="IPR036388">
    <property type="entry name" value="WH-like_DNA-bd_sf"/>
</dbReference>
<dbReference type="GO" id="GO:0003723">
    <property type="term" value="F:RNA binding"/>
    <property type="evidence" value="ECO:0007669"/>
    <property type="project" value="InterPro"/>
</dbReference>
<evidence type="ECO:0000256" key="3">
    <source>
        <dbReference type="ARBA" id="ARBA00023015"/>
    </source>
</evidence>
<dbReference type="PROSITE" id="PS50921">
    <property type="entry name" value="ANTAR"/>
    <property type="match status" value="1"/>
</dbReference>
<feature type="domain" description="ANTAR" evidence="6">
    <location>
        <begin position="221"/>
        <end position="282"/>
    </location>
</feature>
<dbReference type="GO" id="GO:0016301">
    <property type="term" value="F:kinase activity"/>
    <property type="evidence" value="ECO:0007669"/>
    <property type="project" value="UniProtKB-KW"/>
</dbReference>